<evidence type="ECO:0000313" key="3">
    <source>
        <dbReference type="Proteomes" id="UP000519239"/>
    </source>
</evidence>
<dbReference type="OrthoDB" id="9902985at2759"/>
<evidence type="ECO:0000259" key="1">
    <source>
        <dbReference type="Pfam" id="PF00078"/>
    </source>
</evidence>
<protein>
    <submittedName>
        <fullName evidence="2">PO21 protein</fullName>
    </submittedName>
</protein>
<dbReference type="AlphaFoldDB" id="A0A7L4JLG3"/>
<evidence type="ECO:0000313" key="2">
    <source>
        <dbReference type="EMBL" id="NXY41663.1"/>
    </source>
</evidence>
<feature type="domain" description="Reverse transcriptase" evidence="1">
    <location>
        <begin position="11"/>
        <end position="91"/>
    </location>
</feature>
<dbReference type="InterPro" id="IPR000477">
    <property type="entry name" value="RT_dom"/>
</dbReference>
<name>A0A7L4JLG3_9AVES</name>
<gene>
    <name evidence="2" type="primary">Po21_0</name>
    <name evidence="2" type="ORF">CEUAER_R13164</name>
</gene>
<sequence>TEIELKSGESYPIQIQIGAKQGDPMSPLLFNLCMDPLLCRLEEKGYRFQYCLRNITSLAFAGDLVLLNKSWEGMQENIKILQAFCSLTGLRTLKIS</sequence>
<accession>A0A7L4JLG3</accession>
<feature type="non-terminal residue" evidence="2">
    <location>
        <position position="1"/>
    </location>
</feature>
<keyword evidence="3" id="KW-1185">Reference proteome</keyword>
<dbReference type="Proteomes" id="UP000519239">
    <property type="component" value="Unassembled WGS sequence"/>
</dbReference>
<reference evidence="2 3" key="1">
    <citation type="submission" date="2019-09" db="EMBL/GenBank/DDBJ databases">
        <title>Bird 10,000 Genomes (B10K) Project - Family phase.</title>
        <authorList>
            <person name="Zhang G."/>
        </authorList>
    </citation>
    <scope>NUCLEOTIDE SEQUENCE [LARGE SCALE GENOMIC DNA]</scope>
    <source>
        <strain evidence="2">B10K-CU-031-02</strain>
        <tissue evidence="2">Muscle</tissue>
    </source>
</reference>
<dbReference type="EMBL" id="VWPQ01000688">
    <property type="protein sequence ID" value="NXY41663.1"/>
    <property type="molecule type" value="Genomic_DNA"/>
</dbReference>
<dbReference type="Pfam" id="PF00078">
    <property type="entry name" value="RVT_1"/>
    <property type="match status" value="1"/>
</dbReference>
<proteinExistence type="predicted"/>
<organism evidence="2 3">
    <name type="scientific">Ceuthmochares aereus</name>
    <dbReference type="NCBI Taxonomy" id="1961834"/>
    <lineage>
        <taxon>Eukaryota</taxon>
        <taxon>Metazoa</taxon>
        <taxon>Chordata</taxon>
        <taxon>Craniata</taxon>
        <taxon>Vertebrata</taxon>
        <taxon>Euteleostomi</taxon>
        <taxon>Archelosauria</taxon>
        <taxon>Archosauria</taxon>
        <taxon>Dinosauria</taxon>
        <taxon>Saurischia</taxon>
        <taxon>Theropoda</taxon>
        <taxon>Coelurosauria</taxon>
        <taxon>Aves</taxon>
        <taxon>Neognathae</taxon>
        <taxon>Neoaves</taxon>
        <taxon>Otidimorphae</taxon>
        <taxon>Cuculiformes</taxon>
        <taxon>Cuculidae</taxon>
        <taxon>Ceuthmochares</taxon>
    </lineage>
</organism>
<feature type="non-terminal residue" evidence="2">
    <location>
        <position position="96"/>
    </location>
</feature>
<comment type="caution">
    <text evidence="2">The sequence shown here is derived from an EMBL/GenBank/DDBJ whole genome shotgun (WGS) entry which is preliminary data.</text>
</comment>